<organism evidence="2 3">
    <name type="scientific">Paraburkholderia phenazinium</name>
    <dbReference type="NCBI Taxonomy" id="60549"/>
    <lineage>
        <taxon>Bacteria</taxon>
        <taxon>Pseudomonadati</taxon>
        <taxon>Pseudomonadota</taxon>
        <taxon>Betaproteobacteria</taxon>
        <taxon>Burkholderiales</taxon>
        <taxon>Burkholderiaceae</taxon>
        <taxon>Paraburkholderia</taxon>
    </lineage>
</organism>
<dbReference type="RefSeq" id="WP_074265109.1">
    <property type="nucleotide sequence ID" value="NZ_FSRM01000001.1"/>
</dbReference>
<evidence type="ECO:0008006" key="4">
    <source>
        <dbReference type="Google" id="ProtNLM"/>
    </source>
</evidence>
<proteinExistence type="predicted"/>
<keyword evidence="1" id="KW-0732">Signal</keyword>
<dbReference type="EMBL" id="FSRM01000001">
    <property type="protein sequence ID" value="SIO17611.1"/>
    <property type="molecule type" value="Genomic_DNA"/>
</dbReference>
<evidence type="ECO:0000313" key="3">
    <source>
        <dbReference type="Proteomes" id="UP000184693"/>
    </source>
</evidence>
<sequence length="90" mass="9753">MKYLMIAIAFVGATATASAFAQTSASTTQQPAASAQLAQNSNSTVEQAGQWVPPYGEEQAPKTRAQVYQELVHAEQDGQMQYLNSTIYEH</sequence>
<feature type="signal peptide" evidence="1">
    <location>
        <begin position="1"/>
        <end position="21"/>
    </location>
</feature>
<dbReference type="Proteomes" id="UP000184693">
    <property type="component" value="Unassembled WGS sequence"/>
</dbReference>
<name>A0A1N6HCQ7_9BURK</name>
<evidence type="ECO:0000313" key="2">
    <source>
        <dbReference type="EMBL" id="SIO17611.1"/>
    </source>
</evidence>
<reference evidence="2 3" key="1">
    <citation type="submission" date="2016-11" db="EMBL/GenBank/DDBJ databases">
        <authorList>
            <person name="Jaros S."/>
            <person name="Januszkiewicz K."/>
            <person name="Wedrychowicz H."/>
        </authorList>
    </citation>
    <scope>NUCLEOTIDE SEQUENCE [LARGE SCALE GENOMIC DNA]</scope>
    <source>
        <strain evidence="2 3">GAS86</strain>
    </source>
</reference>
<accession>A0A1N6HCQ7</accession>
<dbReference type="Pfam" id="PF13663">
    <property type="entry name" value="DUF4148"/>
    <property type="match status" value="1"/>
</dbReference>
<evidence type="ECO:0000256" key="1">
    <source>
        <dbReference type="SAM" id="SignalP"/>
    </source>
</evidence>
<gene>
    <name evidence="2" type="ORF">SAMN05444168_3179</name>
</gene>
<dbReference type="InterPro" id="IPR025421">
    <property type="entry name" value="DUF4148"/>
</dbReference>
<protein>
    <recommendedName>
        <fullName evidence="4">DUF4148 domain-containing protein</fullName>
    </recommendedName>
</protein>
<feature type="chain" id="PRO_5009936365" description="DUF4148 domain-containing protein" evidence="1">
    <location>
        <begin position="22"/>
        <end position="90"/>
    </location>
</feature>
<dbReference type="OrthoDB" id="9133496at2"/>
<dbReference type="AlphaFoldDB" id="A0A1N6HCQ7"/>